<dbReference type="Gene3D" id="3.90.550.10">
    <property type="entry name" value="Spore Coat Polysaccharide Biosynthesis Protein SpsA, Chain A"/>
    <property type="match status" value="1"/>
</dbReference>
<dbReference type="OrthoDB" id="27683at2759"/>
<sequence>MSLYLLLLLLLLPLTSSYNITSTLLLPYTCPSPPLSSDPIDLFRNYLLDGRCFNCTQGTEVTSLKSYGLIAIQKDLEYINYDTSEDPIEDSTTIEDETKKKIALKFLSPLYLLNATLPNTTSPDLKTLTNLITSFPSTHLKIYASKPTRKTDPQGYSIYKNFTKLLKQTEVDNISTLQYSSDCLITLNGLQLKNVCGGSSLPPQSSSLGLPIKSSGLDFEGFIKVFESEEKLMEKLEDMNVDKDILYLEKKGSPVRWDVARGLSNYTFYLNDIEKDPQYQSLPSSTLEAYLNPYSQTFPAVKRNIITILISAGEGEIIYQLLRSYPIRINTFLPNTKRGNELVCVLNKLKDKGLGRREVNAKVILSYYDSDFEDLRKFGDDVGIDLGECEDVRRPAYFESLRLRNINSNYSYINGRRTEHDLTSITRTLNSEVEWIKDKIRDKKITDTKPKSVLGWVTIKGVKEYIPEGKVGGMAFEVGGWEGCVFEEIGEWEYEVMISEMSYINFYGYNFTYRECVTPQNLKDVITKYGNDITHYNKFFTSNSSKLKNWLEFIHDPGSGINVKYLTQSRIPDLNNHPSSLTSFHVSKPHSKNIISCYLDPITIESQRGMSICNLFSHHFNVKVFYTPKLQYAKYTSYSVPVNRYYGLKNLEGVEGLTSLEIDYSDGSDVRRSGGDKDVDSIRCGKECEIEVEYIVKGIVIHGQAYYSNKTAAKGLQISIYDERDEFIGDTRVMDNLGYWQLKVMKSGEYRIKGKGVEEVIKVEGLGGEYVFLNVAEGEEIASFQQDAVVEEEGSELETINIFSVCTGHLYERFMKIMMLSVTQSTKNPVHFYLLDTFLSPGFREEALILSSSLGCKITFVSYKWPPWLRSQSTIQRKIWGYKILFLDVLFPQGLDRIIFVDADQVFREDIRELWDLNLEEHVYGYVPFCDSNKDTLGFQFWREGYWKDLLGDKPYHISALYLVDLNKFRDDGVGDILRATYESLSRDPGSLSNLDQDLPNFVSPQVPIFSLPQEWLWCESWCSLDTKVESKTIDLCNNPLKKEPKIDMARRIIKGELFEKSWEDMDEEVKLRIGGEEIEERHDEL</sequence>
<evidence type="ECO:0000259" key="7">
    <source>
        <dbReference type="Pfam" id="PF18402"/>
    </source>
</evidence>
<dbReference type="InterPro" id="IPR040497">
    <property type="entry name" value="Glyco_transf_24"/>
</dbReference>
<evidence type="ECO:0000256" key="4">
    <source>
        <dbReference type="ARBA" id="ARBA00022824"/>
    </source>
</evidence>
<organism evidence="9 10">
    <name type="scientific">Triparma laevis f. longispina</name>
    <dbReference type="NCBI Taxonomy" id="1714387"/>
    <lineage>
        <taxon>Eukaryota</taxon>
        <taxon>Sar</taxon>
        <taxon>Stramenopiles</taxon>
        <taxon>Ochrophyta</taxon>
        <taxon>Bolidophyceae</taxon>
        <taxon>Parmales</taxon>
        <taxon>Triparmaceae</taxon>
        <taxon>Triparma</taxon>
    </lineage>
</organism>
<keyword evidence="10" id="KW-1185">Reference proteome</keyword>
<feature type="domain" description="UGGT thioredoxin-like" evidence="7">
    <location>
        <begin position="266"/>
        <end position="309"/>
    </location>
</feature>
<evidence type="ECO:0008006" key="11">
    <source>
        <dbReference type="Google" id="ProtNLM"/>
    </source>
</evidence>
<dbReference type="PANTHER" id="PTHR11226:SF0">
    <property type="entry name" value="UDP-GLUCOSE:GLYCOPROTEIN GLUCOSYLTRANSFERASE"/>
    <property type="match status" value="1"/>
</dbReference>
<evidence type="ECO:0000256" key="6">
    <source>
        <dbReference type="SAM" id="SignalP"/>
    </source>
</evidence>
<evidence type="ECO:0000259" key="8">
    <source>
        <dbReference type="Pfam" id="PF18404"/>
    </source>
</evidence>
<dbReference type="GO" id="GO:0018279">
    <property type="term" value="P:protein N-linked glycosylation via asparagine"/>
    <property type="evidence" value="ECO:0007669"/>
    <property type="project" value="TreeGrafter"/>
</dbReference>
<keyword evidence="4" id="KW-0256">Endoplasmic reticulum</keyword>
<comment type="cofactor">
    <cofactor evidence="1">
        <name>Ca(2+)</name>
        <dbReference type="ChEBI" id="CHEBI:29108"/>
    </cofactor>
</comment>
<protein>
    <recommendedName>
        <fullName evidence="11">UDP-glucose:glycoprotein glucosyltransferase</fullName>
    </recommendedName>
</protein>
<keyword evidence="3 6" id="KW-0732">Signal</keyword>
<evidence type="ECO:0000256" key="5">
    <source>
        <dbReference type="ARBA" id="ARBA00023180"/>
    </source>
</evidence>
<evidence type="ECO:0000313" key="9">
    <source>
        <dbReference type="EMBL" id="GMI17897.1"/>
    </source>
</evidence>
<evidence type="ECO:0000256" key="2">
    <source>
        <dbReference type="ARBA" id="ARBA00004319"/>
    </source>
</evidence>
<dbReference type="GO" id="GO:0005788">
    <property type="term" value="C:endoplasmic reticulum lumen"/>
    <property type="evidence" value="ECO:0007669"/>
    <property type="project" value="UniProtKB-SubCell"/>
</dbReference>
<dbReference type="EMBL" id="BRXW01000310">
    <property type="protein sequence ID" value="GMI17897.1"/>
    <property type="molecule type" value="Genomic_DNA"/>
</dbReference>
<evidence type="ECO:0000256" key="3">
    <source>
        <dbReference type="ARBA" id="ARBA00022729"/>
    </source>
</evidence>
<comment type="subcellular location">
    <subcellularLocation>
        <location evidence="2">Endoplasmic reticulum lumen</location>
    </subcellularLocation>
</comment>
<proteinExistence type="predicted"/>
<name>A0A9W7KZQ6_9STRA</name>
<feature type="signal peptide" evidence="6">
    <location>
        <begin position="1"/>
        <end position="17"/>
    </location>
</feature>
<evidence type="ECO:0000256" key="1">
    <source>
        <dbReference type="ARBA" id="ARBA00001913"/>
    </source>
</evidence>
<dbReference type="Pfam" id="PF06427">
    <property type="entry name" value="UDP-g_GGTase"/>
    <property type="match status" value="1"/>
</dbReference>
<dbReference type="InterPro" id="IPR040692">
    <property type="entry name" value="UGGT_TRXL_3"/>
</dbReference>
<feature type="domain" description="Glucosyltransferase 24 catalytic" evidence="8">
    <location>
        <begin position="800"/>
        <end position="1071"/>
    </location>
</feature>
<dbReference type="InterPro" id="IPR009448">
    <property type="entry name" value="UDP-g_GGtrans"/>
</dbReference>
<keyword evidence="5" id="KW-0325">Glycoprotein</keyword>
<evidence type="ECO:0000313" key="10">
    <source>
        <dbReference type="Proteomes" id="UP001165122"/>
    </source>
</evidence>
<gene>
    <name evidence="9" type="ORF">TrLO_g1390</name>
</gene>
<reference evidence="10" key="1">
    <citation type="journal article" date="2023" name="Commun. Biol.">
        <title>Genome analysis of Parmales, the sister group of diatoms, reveals the evolutionary specialization of diatoms from phago-mixotrophs to photoautotrophs.</title>
        <authorList>
            <person name="Ban H."/>
            <person name="Sato S."/>
            <person name="Yoshikawa S."/>
            <person name="Yamada K."/>
            <person name="Nakamura Y."/>
            <person name="Ichinomiya M."/>
            <person name="Sato N."/>
            <person name="Blanc-Mathieu R."/>
            <person name="Endo H."/>
            <person name="Kuwata A."/>
            <person name="Ogata H."/>
        </authorList>
    </citation>
    <scope>NUCLEOTIDE SEQUENCE [LARGE SCALE GENOMIC DNA]</scope>
    <source>
        <strain evidence="10">NIES 3700</strain>
    </source>
</reference>
<dbReference type="InterPro" id="IPR029044">
    <property type="entry name" value="Nucleotide-diphossugar_trans"/>
</dbReference>
<dbReference type="GO" id="GO:0036503">
    <property type="term" value="P:ERAD pathway"/>
    <property type="evidence" value="ECO:0007669"/>
    <property type="project" value="TreeGrafter"/>
</dbReference>
<accession>A0A9W7KZQ6</accession>
<dbReference type="Proteomes" id="UP001165122">
    <property type="component" value="Unassembled WGS sequence"/>
</dbReference>
<dbReference type="Pfam" id="PF18404">
    <property type="entry name" value="Glyco_transf_24"/>
    <property type="match status" value="1"/>
</dbReference>
<dbReference type="GO" id="GO:0003980">
    <property type="term" value="F:UDP-glucose:glycoprotein glucosyltransferase activity"/>
    <property type="evidence" value="ECO:0007669"/>
    <property type="project" value="InterPro"/>
</dbReference>
<dbReference type="SUPFAM" id="SSF53448">
    <property type="entry name" value="Nucleotide-diphospho-sugar transferases"/>
    <property type="match status" value="1"/>
</dbReference>
<comment type="caution">
    <text evidence="9">The sequence shown here is derived from an EMBL/GenBank/DDBJ whole genome shotgun (WGS) entry which is preliminary data.</text>
</comment>
<feature type="chain" id="PRO_5040970223" description="UDP-glucose:glycoprotein glucosyltransferase" evidence="6">
    <location>
        <begin position="18"/>
        <end position="1086"/>
    </location>
</feature>
<dbReference type="GO" id="GO:0051082">
    <property type="term" value="F:unfolded protein binding"/>
    <property type="evidence" value="ECO:0007669"/>
    <property type="project" value="TreeGrafter"/>
</dbReference>
<dbReference type="PANTHER" id="PTHR11226">
    <property type="entry name" value="UDP-GLUCOSE GLYCOPROTEIN:GLUCOSYLTRANSFERASE"/>
    <property type="match status" value="1"/>
</dbReference>
<dbReference type="Pfam" id="PF18402">
    <property type="entry name" value="Thioredoxin_14"/>
    <property type="match status" value="1"/>
</dbReference>
<dbReference type="AlphaFoldDB" id="A0A9W7KZQ6"/>